<reference evidence="2 3" key="1">
    <citation type="submission" date="2020-08" db="EMBL/GenBank/DDBJ databases">
        <title>Genomic Encyclopedia of Type Strains, Phase IV (KMG-IV): sequencing the most valuable type-strain genomes for metagenomic binning, comparative biology and taxonomic classification.</title>
        <authorList>
            <person name="Goeker M."/>
        </authorList>
    </citation>
    <scope>NUCLEOTIDE SEQUENCE [LARGE SCALE GENOMIC DNA]</scope>
    <source>
        <strain evidence="2 3">DSM 12251</strain>
    </source>
</reference>
<keyword evidence="3" id="KW-1185">Reference proteome</keyword>
<protein>
    <recommendedName>
        <fullName evidence="1">DUF4007 domain-containing protein</fullName>
    </recommendedName>
</protein>
<dbReference type="InterPro" id="IPR025248">
    <property type="entry name" value="DUF4007"/>
</dbReference>
<organism evidence="2 3">
    <name type="scientific">Prosthecobacter dejongeii</name>
    <dbReference type="NCBI Taxonomy" id="48465"/>
    <lineage>
        <taxon>Bacteria</taxon>
        <taxon>Pseudomonadati</taxon>
        <taxon>Verrucomicrobiota</taxon>
        <taxon>Verrucomicrobiia</taxon>
        <taxon>Verrucomicrobiales</taxon>
        <taxon>Verrucomicrobiaceae</taxon>
        <taxon>Prosthecobacter</taxon>
    </lineage>
</organism>
<proteinExistence type="predicted"/>
<dbReference type="Pfam" id="PF13182">
    <property type="entry name" value="DUF4007"/>
    <property type="match status" value="1"/>
</dbReference>
<evidence type="ECO:0000259" key="1">
    <source>
        <dbReference type="Pfam" id="PF13182"/>
    </source>
</evidence>
<evidence type="ECO:0000313" key="2">
    <source>
        <dbReference type="EMBL" id="MBB5036152.1"/>
    </source>
</evidence>
<name>A0A7W8DNB5_9BACT</name>
<comment type="caution">
    <text evidence="2">The sequence shown here is derived from an EMBL/GenBank/DDBJ whole genome shotgun (WGS) entry which is preliminary data.</text>
</comment>
<sequence>MPVSPSNFRYSGHETFVCRYAWLPKAVQHLSDGRNSRLFSDENDAMVRLGVGKNMVRSIRFWAETAGVIESLGDHKGYAVTPFGQELLGHDGHDQYLEHPSTLWLLHWKIATNPNGPIYQWVQMLNHWHRAEFTEGEAMGFLKKNLPPKAQSLSDRTTEDGLRVFINTFIPTRGRKGEVAEDNLDSPFVELGLLRRCGERTDIKSGQLEWIYSFAIEDKPGISAELFAYCLNDFWRNEHVNEQTISFGAAAVGEGSPGQIFKLPEASVRHYLDQIKQTTKGAITFQESASLQQVTRSSKADSFDFLENIYIPA</sequence>
<gene>
    <name evidence="2" type="ORF">HNQ64_000386</name>
</gene>
<dbReference type="AlphaFoldDB" id="A0A7W8DNB5"/>
<dbReference type="Proteomes" id="UP000534294">
    <property type="component" value="Unassembled WGS sequence"/>
</dbReference>
<feature type="domain" description="DUF4007" evidence="1">
    <location>
        <begin position="10"/>
        <end position="310"/>
    </location>
</feature>
<dbReference type="EMBL" id="JACHIF010000001">
    <property type="protein sequence ID" value="MBB5036152.1"/>
    <property type="molecule type" value="Genomic_DNA"/>
</dbReference>
<evidence type="ECO:0000313" key="3">
    <source>
        <dbReference type="Proteomes" id="UP000534294"/>
    </source>
</evidence>
<accession>A0A7W8DNB5</accession>